<dbReference type="RefSeq" id="WP_093595804.1">
    <property type="nucleotide sequence ID" value="NZ_FOYL01000004.1"/>
</dbReference>
<feature type="chain" id="PRO_5011487967" description="Carbohydrate binding domain-containing protein" evidence="1">
    <location>
        <begin position="24"/>
        <end position="312"/>
    </location>
</feature>
<dbReference type="Proteomes" id="UP000198583">
    <property type="component" value="Unassembled WGS sequence"/>
</dbReference>
<dbReference type="EMBL" id="FOYL01000004">
    <property type="protein sequence ID" value="SFR18564.1"/>
    <property type="molecule type" value="Genomic_DNA"/>
</dbReference>
<dbReference type="Gene3D" id="2.60.120.260">
    <property type="entry name" value="Galactose-binding domain-like"/>
    <property type="match status" value="1"/>
</dbReference>
<feature type="signal peptide" evidence="1">
    <location>
        <begin position="1"/>
        <end position="23"/>
    </location>
</feature>
<dbReference type="Gene3D" id="2.60.120.430">
    <property type="entry name" value="Galactose-binding lectin"/>
    <property type="match status" value="1"/>
</dbReference>
<dbReference type="AlphaFoldDB" id="A0A1I6ELC1"/>
<organism evidence="2 3">
    <name type="scientific">Lentzea waywayandensis</name>
    <dbReference type="NCBI Taxonomy" id="84724"/>
    <lineage>
        <taxon>Bacteria</taxon>
        <taxon>Bacillati</taxon>
        <taxon>Actinomycetota</taxon>
        <taxon>Actinomycetes</taxon>
        <taxon>Pseudonocardiales</taxon>
        <taxon>Pseudonocardiaceae</taxon>
        <taxon>Lentzea</taxon>
    </lineage>
</organism>
<protein>
    <recommendedName>
        <fullName evidence="4">Carbohydrate binding domain-containing protein</fullName>
    </recommendedName>
</protein>
<accession>A0A1I6ELC1</accession>
<gene>
    <name evidence="2" type="ORF">SAMN04488564_104848</name>
</gene>
<keyword evidence="1" id="KW-0732">Signal</keyword>
<name>A0A1I6ELC1_9PSEU</name>
<proteinExistence type="predicted"/>
<dbReference type="STRING" id="84724.SAMN04488564_104848"/>
<evidence type="ECO:0008006" key="4">
    <source>
        <dbReference type="Google" id="ProtNLM"/>
    </source>
</evidence>
<evidence type="ECO:0000256" key="1">
    <source>
        <dbReference type="SAM" id="SignalP"/>
    </source>
</evidence>
<dbReference type="OrthoDB" id="284233at2"/>
<keyword evidence="3" id="KW-1185">Reference proteome</keyword>
<sequence length="312" mass="33390">MRNLLLLVLTMIGLAAGVQSAPAASAAPAPMTPWSRCQNGQPATYTATKWVHGSTYLTAAPIALEPGDVVHLSATGTINTGGWSGSHGPAGSNTITWFGSWPHQGGRAYSLYGRFASNGVKFLAANTGCTDPAGYYAGGHDRIDLGINDENLSDNTGGFTVTMRVYRNLVKDGGFERQPNRGVSAPWNVEGPDGKGVDIRLGYANSGGNNAFIRTGSRNWNALTQNVSLKPYTWYRMRVFLRTSPVFGAGYLGVRGAFNGLVERPYGVVNGYQEHTIDFSTGENGTVTVFLGYWAPGTDSWVQMDDFAIYPA</sequence>
<evidence type="ECO:0000313" key="3">
    <source>
        <dbReference type="Proteomes" id="UP000198583"/>
    </source>
</evidence>
<reference evidence="3" key="1">
    <citation type="submission" date="2016-10" db="EMBL/GenBank/DDBJ databases">
        <authorList>
            <person name="Varghese N."/>
            <person name="Submissions S."/>
        </authorList>
    </citation>
    <scope>NUCLEOTIDE SEQUENCE [LARGE SCALE GENOMIC DNA]</scope>
    <source>
        <strain evidence="3">DSM 44232</strain>
    </source>
</reference>
<evidence type="ECO:0000313" key="2">
    <source>
        <dbReference type="EMBL" id="SFR18564.1"/>
    </source>
</evidence>